<proteinExistence type="predicted"/>
<accession>A0A2U9CLQ1</accession>
<gene>
    <name evidence="1" type="ORF">SMAX5B_016918</name>
</gene>
<dbReference type="AlphaFoldDB" id="A0A2U9CLQ1"/>
<keyword evidence="2" id="KW-1185">Reference proteome</keyword>
<dbReference type="EMBL" id="CP026259">
    <property type="protein sequence ID" value="AWP16910.1"/>
    <property type="molecule type" value="Genomic_DNA"/>
</dbReference>
<evidence type="ECO:0000313" key="1">
    <source>
        <dbReference type="EMBL" id="AWP16910.1"/>
    </source>
</evidence>
<protein>
    <submittedName>
        <fullName evidence="1">Uncharacterized protein</fullName>
    </submittedName>
</protein>
<feature type="non-terminal residue" evidence="1">
    <location>
        <position position="1"/>
    </location>
</feature>
<dbReference type="Proteomes" id="UP000246464">
    <property type="component" value="Chromosome 17"/>
</dbReference>
<organism evidence="1 2">
    <name type="scientific">Scophthalmus maximus</name>
    <name type="common">Turbot</name>
    <name type="synonym">Psetta maxima</name>
    <dbReference type="NCBI Taxonomy" id="52904"/>
    <lineage>
        <taxon>Eukaryota</taxon>
        <taxon>Metazoa</taxon>
        <taxon>Chordata</taxon>
        <taxon>Craniata</taxon>
        <taxon>Vertebrata</taxon>
        <taxon>Euteleostomi</taxon>
        <taxon>Actinopterygii</taxon>
        <taxon>Neopterygii</taxon>
        <taxon>Teleostei</taxon>
        <taxon>Neoteleostei</taxon>
        <taxon>Acanthomorphata</taxon>
        <taxon>Carangaria</taxon>
        <taxon>Pleuronectiformes</taxon>
        <taxon>Pleuronectoidei</taxon>
        <taxon>Scophthalmidae</taxon>
        <taxon>Scophthalmus</taxon>
    </lineage>
</organism>
<evidence type="ECO:0000313" key="2">
    <source>
        <dbReference type="Proteomes" id="UP000246464"/>
    </source>
</evidence>
<name>A0A2U9CLQ1_SCOMX</name>
<sequence>DHQSHTEFYGQCWPTVPNESLRLGCNFTWHNRADGQARAKKVTFEDCEGAIGFVNIRNAHWKCFGSNEVEDSKQAGQRFGQYFKMHRNRFGKEDWVDIKWQPGTITHPSRRMAPVVGSL</sequence>
<reference evidence="1 2" key="1">
    <citation type="submission" date="2017-12" db="EMBL/GenBank/DDBJ databases">
        <title>Integrating genomic resources of turbot (Scophthalmus maximus) in depth evaluation of genetic and physical mapping variation across individuals.</title>
        <authorList>
            <person name="Martinez P."/>
        </authorList>
    </citation>
    <scope>NUCLEOTIDE SEQUENCE [LARGE SCALE GENOMIC DNA]</scope>
</reference>